<evidence type="ECO:0000256" key="1">
    <source>
        <dbReference type="ARBA" id="ARBA00001936"/>
    </source>
</evidence>
<feature type="domain" description="Poly(A) RNA polymerase mitochondrial-like central palm" evidence="8">
    <location>
        <begin position="187"/>
        <end position="341"/>
    </location>
</feature>
<evidence type="ECO:0000256" key="2">
    <source>
        <dbReference type="ARBA" id="ARBA00001946"/>
    </source>
</evidence>
<dbReference type="Pfam" id="PF03828">
    <property type="entry name" value="PAP_assoc"/>
    <property type="match status" value="1"/>
</dbReference>
<sequence>MALFSRANSNAFSLLNHCYCKKFMMGTNRLKSRNRLSISSTILQHRNNKQNTEAVGLEAEIIKRRNQACRSLLIQVYSSKSHNDLHNYCSRFGDVLSMHHYQINSQHNYILVEFEDISSINEVMSSASFVNGDYIAPVKSSVLWFRKGQVAALQRNSKKKATLSVENGCSLPTDQEIVKLLYNAKSISGQIIVLYEALKLTDLEVRLRFHTAHHLEHYFSQLFQNMKVLPFGSSVNGFGRKRCDLDLVLVPDDSEEHNATSRLVFHSKSMRHNDRTETKEFLGILANTMQHFIPGVFNVRKILEARVPIIKFRYDYTHTECDLSATNMTAIYMTELLNLYGEIDWRVRPLVIAIRVWAKSQEITSDVPGQWITNFPLTLLVLFYLQQKKILPSLKTLKLYATRSDIRCAENGIDCTFLRDINKLPADYKYKPNQDTLETLLHGFFEYYSTFDFNVYGICIREGTQIRKPSRSALHITNPLETTLNVCKNVNLYEVNRIISMSHDAIYALETADKSTSSCWGIMTLLKVNNGNTNQRKLNSTEKQRIEEKFPENHSYEISDKFEVSEVNIDETETKKKETWWCQKNRDILLEKKKESKNDGENF</sequence>
<dbReference type="EMBL" id="QBLH01000126">
    <property type="protein sequence ID" value="TGZ57741.1"/>
    <property type="molecule type" value="Genomic_DNA"/>
</dbReference>
<gene>
    <name evidence="9" type="ORF">DBV15_09403</name>
</gene>
<accession>A0A4S2L4Y6</accession>
<dbReference type="AlphaFoldDB" id="A0A4S2L4Y6"/>
<evidence type="ECO:0000256" key="4">
    <source>
        <dbReference type="ARBA" id="ARBA00022723"/>
    </source>
</evidence>
<dbReference type="Pfam" id="PF17797">
    <property type="entry name" value="RL"/>
    <property type="match status" value="1"/>
</dbReference>
<proteinExistence type="predicted"/>
<keyword evidence="3" id="KW-0808">Transferase</keyword>
<dbReference type="Pfam" id="PF22600">
    <property type="entry name" value="MTPAP-like_central"/>
    <property type="match status" value="1"/>
</dbReference>
<dbReference type="InterPro" id="IPR041252">
    <property type="entry name" value="RL"/>
</dbReference>
<comment type="cofactor">
    <cofactor evidence="1">
        <name>Mn(2+)</name>
        <dbReference type="ChEBI" id="CHEBI:29035"/>
    </cofactor>
</comment>
<dbReference type="Gene3D" id="3.30.460.10">
    <property type="entry name" value="Beta Polymerase, domain 2"/>
    <property type="match status" value="1"/>
</dbReference>
<evidence type="ECO:0000256" key="3">
    <source>
        <dbReference type="ARBA" id="ARBA00022679"/>
    </source>
</evidence>
<keyword evidence="4" id="KW-0479">Metal-binding</keyword>
<evidence type="ECO:0000259" key="7">
    <source>
        <dbReference type="Pfam" id="PF17797"/>
    </source>
</evidence>
<dbReference type="Proteomes" id="UP000310200">
    <property type="component" value="Unassembled WGS sequence"/>
</dbReference>
<dbReference type="GO" id="GO:0046872">
    <property type="term" value="F:metal ion binding"/>
    <property type="evidence" value="ECO:0007669"/>
    <property type="project" value="UniProtKB-KW"/>
</dbReference>
<dbReference type="CDD" id="cd05402">
    <property type="entry name" value="NT_PAP_TUTase"/>
    <property type="match status" value="1"/>
</dbReference>
<dbReference type="SUPFAM" id="SSF81631">
    <property type="entry name" value="PAP/OAS1 substrate-binding domain"/>
    <property type="match status" value="1"/>
</dbReference>
<comment type="cofactor">
    <cofactor evidence="2">
        <name>Mg(2+)</name>
        <dbReference type="ChEBI" id="CHEBI:18420"/>
    </cofactor>
</comment>
<dbReference type="Gene3D" id="1.10.1410.10">
    <property type="match status" value="1"/>
</dbReference>
<evidence type="ECO:0000313" key="10">
    <source>
        <dbReference type="Proteomes" id="UP000310200"/>
    </source>
</evidence>
<dbReference type="STRING" id="300112.A0A4S2L4Y6"/>
<evidence type="ECO:0000313" key="9">
    <source>
        <dbReference type="EMBL" id="TGZ57741.1"/>
    </source>
</evidence>
<dbReference type="GO" id="GO:1990817">
    <property type="term" value="F:poly(A) RNA polymerase activity"/>
    <property type="evidence" value="ECO:0007669"/>
    <property type="project" value="UniProtKB-ARBA"/>
</dbReference>
<feature type="domain" description="RL" evidence="7">
    <location>
        <begin position="63"/>
        <end position="126"/>
    </location>
</feature>
<keyword evidence="5" id="KW-0460">Magnesium</keyword>
<feature type="domain" description="PAP-associated" evidence="6">
    <location>
        <begin position="439"/>
        <end position="474"/>
    </location>
</feature>
<organism evidence="9 10">
    <name type="scientific">Temnothorax longispinosus</name>
    <dbReference type="NCBI Taxonomy" id="300112"/>
    <lineage>
        <taxon>Eukaryota</taxon>
        <taxon>Metazoa</taxon>
        <taxon>Ecdysozoa</taxon>
        <taxon>Arthropoda</taxon>
        <taxon>Hexapoda</taxon>
        <taxon>Insecta</taxon>
        <taxon>Pterygota</taxon>
        <taxon>Neoptera</taxon>
        <taxon>Endopterygota</taxon>
        <taxon>Hymenoptera</taxon>
        <taxon>Apocrita</taxon>
        <taxon>Aculeata</taxon>
        <taxon>Formicoidea</taxon>
        <taxon>Formicidae</taxon>
        <taxon>Myrmicinae</taxon>
        <taxon>Temnothorax</taxon>
    </lineage>
</organism>
<name>A0A4S2L4Y6_9HYME</name>
<dbReference type="InterPro" id="IPR002058">
    <property type="entry name" value="PAP_assoc"/>
</dbReference>
<dbReference type="InterPro" id="IPR043519">
    <property type="entry name" value="NT_sf"/>
</dbReference>
<evidence type="ECO:0000259" key="6">
    <source>
        <dbReference type="Pfam" id="PF03828"/>
    </source>
</evidence>
<dbReference type="GO" id="GO:0031123">
    <property type="term" value="P:RNA 3'-end processing"/>
    <property type="evidence" value="ECO:0007669"/>
    <property type="project" value="TreeGrafter"/>
</dbReference>
<protein>
    <submittedName>
        <fullName evidence="9">Poly(A) RNA polymerase, mitochondrial</fullName>
    </submittedName>
</protein>
<dbReference type="InterPro" id="IPR054708">
    <property type="entry name" value="MTPAP-like_central"/>
</dbReference>
<dbReference type="SUPFAM" id="SSF81301">
    <property type="entry name" value="Nucleotidyltransferase"/>
    <property type="match status" value="1"/>
</dbReference>
<dbReference type="PANTHER" id="PTHR12271">
    <property type="entry name" value="POLY A POLYMERASE CID PAP -RELATED"/>
    <property type="match status" value="1"/>
</dbReference>
<dbReference type="PANTHER" id="PTHR12271:SF133">
    <property type="entry name" value="POLY(A) RNA POLYMERASE, MITOCHONDRIAL"/>
    <property type="match status" value="1"/>
</dbReference>
<reference evidence="9 10" key="1">
    <citation type="journal article" date="2019" name="Philos. Trans. R. Soc. Lond., B, Biol. Sci.">
        <title>Ant behaviour and brain gene expression of defending hosts depend on the ecological success of the intruding social parasite.</title>
        <authorList>
            <person name="Kaur R."/>
            <person name="Stoldt M."/>
            <person name="Jongepier E."/>
            <person name="Feldmeyer B."/>
            <person name="Menzel F."/>
            <person name="Bornberg-Bauer E."/>
            <person name="Foitzik S."/>
        </authorList>
    </citation>
    <scope>NUCLEOTIDE SEQUENCE [LARGE SCALE GENOMIC DNA]</scope>
    <source>
        <tissue evidence="9">Whole body</tissue>
    </source>
</reference>
<comment type="caution">
    <text evidence="9">The sequence shown here is derived from an EMBL/GenBank/DDBJ whole genome shotgun (WGS) entry which is preliminary data.</text>
</comment>
<keyword evidence="10" id="KW-1185">Reference proteome</keyword>
<evidence type="ECO:0000259" key="8">
    <source>
        <dbReference type="Pfam" id="PF22600"/>
    </source>
</evidence>
<evidence type="ECO:0000256" key="5">
    <source>
        <dbReference type="ARBA" id="ARBA00022842"/>
    </source>
</evidence>